<organism evidence="2 3">
    <name type="scientific">Eleusine coracana subsp. coracana</name>
    <dbReference type="NCBI Taxonomy" id="191504"/>
    <lineage>
        <taxon>Eukaryota</taxon>
        <taxon>Viridiplantae</taxon>
        <taxon>Streptophyta</taxon>
        <taxon>Embryophyta</taxon>
        <taxon>Tracheophyta</taxon>
        <taxon>Spermatophyta</taxon>
        <taxon>Magnoliopsida</taxon>
        <taxon>Liliopsida</taxon>
        <taxon>Poales</taxon>
        <taxon>Poaceae</taxon>
        <taxon>PACMAD clade</taxon>
        <taxon>Chloridoideae</taxon>
        <taxon>Cynodonteae</taxon>
        <taxon>Eleusininae</taxon>
        <taxon>Eleusine</taxon>
    </lineage>
</organism>
<dbReference type="Proteomes" id="UP001054889">
    <property type="component" value="Unassembled WGS sequence"/>
</dbReference>
<evidence type="ECO:0000313" key="2">
    <source>
        <dbReference type="EMBL" id="GJM94753.1"/>
    </source>
</evidence>
<protein>
    <submittedName>
        <fullName evidence="2">Uncharacterized protein</fullName>
    </submittedName>
</protein>
<comment type="caution">
    <text evidence="2">The sequence shown here is derived from an EMBL/GenBank/DDBJ whole genome shotgun (WGS) entry which is preliminary data.</text>
</comment>
<proteinExistence type="predicted"/>
<feature type="region of interest" description="Disordered" evidence="1">
    <location>
        <begin position="23"/>
        <end position="108"/>
    </location>
</feature>
<feature type="compositionally biased region" description="Basic and acidic residues" evidence="1">
    <location>
        <begin position="93"/>
        <end position="108"/>
    </location>
</feature>
<name>A0AAV5C9K1_ELECO</name>
<feature type="compositionally biased region" description="Basic and acidic residues" evidence="1">
    <location>
        <begin position="36"/>
        <end position="45"/>
    </location>
</feature>
<evidence type="ECO:0000313" key="3">
    <source>
        <dbReference type="Proteomes" id="UP001054889"/>
    </source>
</evidence>
<reference evidence="2" key="1">
    <citation type="journal article" date="2018" name="DNA Res.">
        <title>Multiple hybrid de novo genome assembly of finger millet, an orphan allotetraploid crop.</title>
        <authorList>
            <person name="Hatakeyama M."/>
            <person name="Aluri S."/>
            <person name="Balachadran M.T."/>
            <person name="Sivarajan S.R."/>
            <person name="Patrignani A."/>
            <person name="Gruter S."/>
            <person name="Poveda L."/>
            <person name="Shimizu-Inatsugi R."/>
            <person name="Baeten J."/>
            <person name="Francoijs K.J."/>
            <person name="Nataraja K.N."/>
            <person name="Reddy Y.A.N."/>
            <person name="Phadnis S."/>
            <person name="Ravikumar R.L."/>
            <person name="Schlapbach R."/>
            <person name="Sreeman S.M."/>
            <person name="Shimizu K.K."/>
        </authorList>
    </citation>
    <scope>NUCLEOTIDE SEQUENCE</scope>
</reference>
<accession>A0AAV5C9K1</accession>
<dbReference type="AlphaFoldDB" id="A0AAV5C9K1"/>
<reference evidence="2" key="2">
    <citation type="submission" date="2021-12" db="EMBL/GenBank/DDBJ databases">
        <title>Resequencing data analysis of finger millet.</title>
        <authorList>
            <person name="Hatakeyama M."/>
            <person name="Aluri S."/>
            <person name="Balachadran M.T."/>
            <person name="Sivarajan S.R."/>
            <person name="Poveda L."/>
            <person name="Shimizu-Inatsugi R."/>
            <person name="Schlapbach R."/>
            <person name="Sreeman S.M."/>
            <person name="Shimizu K.K."/>
        </authorList>
    </citation>
    <scope>NUCLEOTIDE SEQUENCE</scope>
</reference>
<keyword evidence="3" id="KW-1185">Reference proteome</keyword>
<evidence type="ECO:0000256" key="1">
    <source>
        <dbReference type="SAM" id="MobiDB-lite"/>
    </source>
</evidence>
<gene>
    <name evidence="2" type="primary">ga11429</name>
    <name evidence="2" type="ORF">PR202_ga11429</name>
</gene>
<dbReference type="EMBL" id="BQKI01000005">
    <property type="protein sequence ID" value="GJM94753.1"/>
    <property type="molecule type" value="Genomic_DNA"/>
</dbReference>
<sequence>MLVVGRGDVLRKIQAPPALIQQARRQPCLWSPSGKIEPDLGDAKARTAGRGGSRGPRREWSVPVRRWRARAAWERRRAGPVAEGGRRRGSVGRKREEEERERKEKREK</sequence>